<proteinExistence type="predicted"/>
<dbReference type="EMBL" id="SDMP01000003">
    <property type="protein sequence ID" value="RYR66872.1"/>
    <property type="molecule type" value="Genomic_DNA"/>
</dbReference>
<dbReference type="Proteomes" id="UP000289738">
    <property type="component" value="Chromosome A03"/>
</dbReference>
<evidence type="ECO:0008006" key="3">
    <source>
        <dbReference type="Google" id="ProtNLM"/>
    </source>
</evidence>
<dbReference type="AlphaFoldDB" id="A0A445DUI9"/>
<comment type="caution">
    <text evidence="1">The sequence shown here is derived from an EMBL/GenBank/DDBJ whole genome shotgun (WGS) entry which is preliminary data.</text>
</comment>
<name>A0A445DUI9_ARAHY</name>
<reference evidence="1 2" key="1">
    <citation type="submission" date="2019-01" db="EMBL/GenBank/DDBJ databases">
        <title>Sequencing of cultivated peanut Arachis hypogaea provides insights into genome evolution and oil improvement.</title>
        <authorList>
            <person name="Chen X."/>
        </authorList>
    </citation>
    <scope>NUCLEOTIDE SEQUENCE [LARGE SCALE GENOMIC DNA]</scope>
    <source>
        <strain evidence="2">cv. Fuhuasheng</strain>
        <tissue evidence="1">Leaves</tissue>
    </source>
</reference>
<organism evidence="1 2">
    <name type="scientific">Arachis hypogaea</name>
    <name type="common">Peanut</name>
    <dbReference type="NCBI Taxonomy" id="3818"/>
    <lineage>
        <taxon>Eukaryota</taxon>
        <taxon>Viridiplantae</taxon>
        <taxon>Streptophyta</taxon>
        <taxon>Embryophyta</taxon>
        <taxon>Tracheophyta</taxon>
        <taxon>Spermatophyta</taxon>
        <taxon>Magnoliopsida</taxon>
        <taxon>eudicotyledons</taxon>
        <taxon>Gunneridae</taxon>
        <taxon>Pentapetalae</taxon>
        <taxon>rosids</taxon>
        <taxon>fabids</taxon>
        <taxon>Fabales</taxon>
        <taxon>Fabaceae</taxon>
        <taxon>Papilionoideae</taxon>
        <taxon>50 kb inversion clade</taxon>
        <taxon>dalbergioids sensu lato</taxon>
        <taxon>Dalbergieae</taxon>
        <taxon>Pterocarpus clade</taxon>
        <taxon>Arachis</taxon>
    </lineage>
</organism>
<evidence type="ECO:0000313" key="2">
    <source>
        <dbReference type="Proteomes" id="UP000289738"/>
    </source>
</evidence>
<keyword evidence="2" id="KW-1185">Reference proteome</keyword>
<accession>A0A445DUI9</accession>
<gene>
    <name evidence="1" type="ORF">Ahy_A03g013006</name>
</gene>
<evidence type="ECO:0000313" key="1">
    <source>
        <dbReference type="EMBL" id="RYR66872.1"/>
    </source>
</evidence>
<protein>
    <recommendedName>
        <fullName evidence="3">F-box domain-containing protein</fullName>
    </recommendedName>
</protein>
<sequence>MGIIRQGNPQLRFEYEAFLSSRVVSRVVSIAPYSNDYNWQSISSQSTPNSKGIGHKIRMWHIHLTIRATTMNGRNIQQWQEGQKGQNQGRVSTKCDCPLNILPLDLWVRIASIVALGRIQDIFNMQAICTVFLDAARSPVVYKVASLLKFPIASYFYYIDCPEKSFLYRCANTGNPSAMFQ</sequence>